<dbReference type="PANTHER" id="PTHR46609">
    <property type="entry name" value="EXONUCLEASE, PHAGE-TYPE/RECB, C-TERMINAL DOMAIN-CONTAINING PROTEIN"/>
    <property type="match status" value="1"/>
</dbReference>
<dbReference type="Pfam" id="PF09588">
    <property type="entry name" value="YqaJ"/>
    <property type="match status" value="1"/>
</dbReference>
<dbReference type="GO" id="GO:0006281">
    <property type="term" value="P:DNA repair"/>
    <property type="evidence" value="ECO:0007669"/>
    <property type="project" value="UniProtKB-ARBA"/>
</dbReference>
<dbReference type="InterPro" id="IPR011604">
    <property type="entry name" value="PDDEXK-like_dom_sf"/>
</dbReference>
<evidence type="ECO:0000256" key="1">
    <source>
        <dbReference type="PROSITE-ProRule" id="PRU00325"/>
    </source>
</evidence>
<dbReference type="InterPro" id="IPR019080">
    <property type="entry name" value="YqaJ_viral_recombinase"/>
</dbReference>
<dbReference type="CDD" id="cd22343">
    <property type="entry name" value="PDDEXK_lambda_exonuclease-like"/>
    <property type="match status" value="1"/>
</dbReference>
<evidence type="ECO:0000313" key="3">
    <source>
        <dbReference type="EMBL" id="KAK7882980.1"/>
    </source>
</evidence>
<dbReference type="Proteomes" id="UP001460270">
    <property type="component" value="Unassembled WGS sequence"/>
</dbReference>
<dbReference type="PANTHER" id="PTHR46609:SF8">
    <property type="entry name" value="YQAJ VIRAL RECOMBINASE DOMAIN-CONTAINING PROTEIN"/>
    <property type="match status" value="1"/>
</dbReference>
<comment type="caution">
    <text evidence="3">The sequence shown here is derived from an EMBL/GenBank/DDBJ whole genome shotgun (WGS) entry which is preliminary data.</text>
</comment>
<dbReference type="PROSITE" id="PS50966">
    <property type="entry name" value="ZF_SWIM"/>
    <property type="match status" value="1"/>
</dbReference>
<evidence type="ECO:0000313" key="4">
    <source>
        <dbReference type="Proteomes" id="UP001460270"/>
    </source>
</evidence>
<dbReference type="InterPro" id="IPR051703">
    <property type="entry name" value="NF-kappa-B_Signaling_Reg"/>
</dbReference>
<protein>
    <recommendedName>
        <fullName evidence="2">SWIM-type domain-containing protein</fullName>
    </recommendedName>
</protein>
<keyword evidence="4" id="KW-1185">Reference proteome</keyword>
<dbReference type="SUPFAM" id="SSF52980">
    <property type="entry name" value="Restriction endonuclease-like"/>
    <property type="match status" value="1"/>
</dbReference>
<name>A0AAW0MRE9_9GOBI</name>
<dbReference type="EMBL" id="JBBPFD010000021">
    <property type="protein sequence ID" value="KAK7882980.1"/>
    <property type="molecule type" value="Genomic_DNA"/>
</dbReference>
<gene>
    <name evidence="3" type="ORF">WMY93_029154</name>
</gene>
<dbReference type="InterPro" id="IPR007527">
    <property type="entry name" value="Znf_SWIM"/>
</dbReference>
<dbReference type="InterPro" id="IPR011335">
    <property type="entry name" value="Restrct_endonuc-II-like"/>
</dbReference>
<dbReference type="AlphaFoldDB" id="A0AAW0MRE9"/>
<sequence>MAVAKEPVTFFTVTSYFADFPKSVKRGLNSYNSNKVVNVSVLAGGSLKGKVQASMKNKVYEVEIHIEGQEVKASTCSCAIGRAKCHHVAALLIWTEKNCTRTDVECVWKRPTTPKTEEITAKKVSVIAPSTSQAGIKRPVTQEDREWALSSLARLDRFTGLGWILSPESPQTFDQHVKTFDWILASSSYGDAEDKALHILSSLAVSPQEKEAIERATVGQAEKPYAVKRKSYPPSLFKTLLGQYNLKQGAHACDWGIVHEQKAKKEYMMRTGVTIQEKGVFLSDSGLLGGSPDGMVSDDCIIEVKCPYSARKKTIIQAAEAKDFFLQVNEGTGLLTLKQTHYYWHQIQGNLYLTGAGTCHLVVWTPLDLVILLIHKDPAWANNITVLETFYKDCLLPHILSAAN</sequence>
<keyword evidence="1" id="KW-0479">Metal-binding</keyword>
<keyword evidence="1" id="KW-0862">Zinc</keyword>
<reference evidence="4" key="1">
    <citation type="submission" date="2024-04" db="EMBL/GenBank/DDBJ databases">
        <title>Salinicola lusitanus LLJ914,a marine bacterium isolated from the Okinawa Trough.</title>
        <authorList>
            <person name="Li J."/>
        </authorList>
    </citation>
    <scope>NUCLEOTIDE SEQUENCE [LARGE SCALE GENOMIC DNA]</scope>
</reference>
<proteinExistence type="predicted"/>
<accession>A0AAW0MRE9</accession>
<dbReference type="GO" id="GO:0008270">
    <property type="term" value="F:zinc ion binding"/>
    <property type="evidence" value="ECO:0007669"/>
    <property type="project" value="UniProtKB-KW"/>
</dbReference>
<dbReference type="Gene3D" id="3.90.320.10">
    <property type="match status" value="1"/>
</dbReference>
<keyword evidence="1" id="KW-0863">Zinc-finger</keyword>
<feature type="domain" description="SWIM-type" evidence="2">
    <location>
        <begin position="60"/>
        <end position="96"/>
    </location>
</feature>
<evidence type="ECO:0000259" key="2">
    <source>
        <dbReference type="PROSITE" id="PS50966"/>
    </source>
</evidence>
<organism evidence="3 4">
    <name type="scientific">Mugilogobius chulae</name>
    <name type="common">yellowstripe goby</name>
    <dbReference type="NCBI Taxonomy" id="88201"/>
    <lineage>
        <taxon>Eukaryota</taxon>
        <taxon>Metazoa</taxon>
        <taxon>Chordata</taxon>
        <taxon>Craniata</taxon>
        <taxon>Vertebrata</taxon>
        <taxon>Euteleostomi</taxon>
        <taxon>Actinopterygii</taxon>
        <taxon>Neopterygii</taxon>
        <taxon>Teleostei</taxon>
        <taxon>Neoteleostei</taxon>
        <taxon>Acanthomorphata</taxon>
        <taxon>Gobiaria</taxon>
        <taxon>Gobiiformes</taxon>
        <taxon>Gobioidei</taxon>
        <taxon>Gobiidae</taxon>
        <taxon>Gobionellinae</taxon>
        <taxon>Mugilogobius</taxon>
    </lineage>
</organism>